<evidence type="ECO:0000259" key="2">
    <source>
        <dbReference type="Pfam" id="PF03787"/>
    </source>
</evidence>
<keyword evidence="4" id="KW-1185">Reference proteome</keyword>
<name>A0A5D8QBQ7_9THEO</name>
<evidence type="ECO:0000313" key="4">
    <source>
        <dbReference type="Proteomes" id="UP000322976"/>
    </source>
</evidence>
<feature type="domain" description="CRISPR type III-associated protein" evidence="2">
    <location>
        <begin position="52"/>
        <end position="299"/>
    </location>
</feature>
<dbReference type="Pfam" id="PF03787">
    <property type="entry name" value="RAMPs"/>
    <property type="match status" value="1"/>
</dbReference>
<dbReference type="CDD" id="cd09726">
    <property type="entry name" value="RAMP_I_III"/>
    <property type="match status" value="1"/>
</dbReference>
<dbReference type="AlphaFoldDB" id="A0A5D8QBQ7"/>
<keyword evidence="1" id="KW-0051">Antiviral defense</keyword>
<dbReference type="InterPro" id="IPR052216">
    <property type="entry name" value="CRISPR_Csm3_endoribonuclease"/>
</dbReference>
<evidence type="ECO:0000313" key="3">
    <source>
        <dbReference type="EMBL" id="TZE82165.1"/>
    </source>
</evidence>
<dbReference type="GO" id="GO:0051607">
    <property type="term" value="P:defense response to virus"/>
    <property type="evidence" value="ECO:0007669"/>
    <property type="project" value="UniProtKB-KW"/>
</dbReference>
<dbReference type="EMBL" id="VTPS01000008">
    <property type="protein sequence ID" value="TZE82165.1"/>
    <property type="molecule type" value="Genomic_DNA"/>
</dbReference>
<organism evidence="3 4">
    <name type="scientific">Calorimonas adulescens</name>
    <dbReference type="NCBI Taxonomy" id="2606906"/>
    <lineage>
        <taxon>Bacteria</taxon>
        <taxon>Bacillati</taxon>
        <taxon>Bacillota</taxon>
        <taxon>Clostridia</taxon>
        <taxon>Thermoanaerobacterales</taxon>
        <taxon>Thermoanaerobacteraceae</taxon>
        <taxon>Calorimonas</taxon>
    </lineage>
</organism>
<dbReference type="RefSeq" id="WP_149545182.1">
    <property type="nucleotide sequence ID" value="NZ_VTPS01000008.1"/>
</dbReference>
<reference evidence="3 4" key="1">
    <citation type="submission" date="2019-08" db="EMBL/GenBank/DDBJ databases">
        <title>Calorimonas adulescens gen. nov., sp. nov., an anaerobic thermophilic bacterium from Sakhalin hot spring.</title>
        <authorList>
            <person name="Khomyakova M.A."/>
            <person name="Merkel A.Y."/>
            <person name="Novikov A."/>
            <person name="Bonch-Osmolovskaya E.A."/>
            <person name="Slobodkin A.I."/>
        </authorList>
    </citation>
    <scope>NUCLEOTIDE SEQUENCE [LARGE SCALE GENOMIC DNA]</scope>
    <source>
        <strain evidence="3 4">A05MB</strain>
    </source>
</reference>
<protein>
    <submittedName>
        <fullName evidence="3">TIGR03986 family CRISPR-associated RAMP protein</fullName>
    </submittedName>
</protein>
<dbReference type="PANTHER" id="PTHR35579:SF3">
    <property type="entry name" value="CRISPR SYSTEM CMS ENDORIBONUCLEASE CSM3"/>
    <property type="match status" value="1"/>
</dbReference>
<dbReference type="Proteomes" id="UP000322976">
    <property type="component" value="Unassembled WGS sequence"/>
</dbReference>
<dbReference type="PANTHER" id="PTHR35579">
    <property type="entry name" value="CRISPR SYSTEM CMS ENDORIBONUCLEASE CSM3"/>
    <property type="match status" value="1"/>
</dbReference>
<dbReference type="NCBIfam" id="TIGR03986">
    <property type="entry name" value="TIGR03986 family CRISPR-associated RAMP protein"/>
    <property type="match status" value="1"/>
</dbReference>
<gene>
    <name evidence="3" type="ORF">FWJ32_06655</name>
</gene>
<dbReference type="InterPro" id="IPR023825">
    <property type="entry name" value="CRISPR-assoc_RAMP_BGP1436"/>
</dbReference>
<accession>A0A5D8QBQ7</accession>
<sequence>MSLKEHISNLPEERKAHAPYNFVKLSDSIAYFEDVGLDRYYPNRYSGYIDCTLTNLTDLYIRAGYTLEEYIRHRDDKFVPVEFFCVDKATKEPVIPGSSIRGMIRELCEIISFAKMKFTDRNKRMLYRDMSSSSSAKDYIGLMSGRMSKDGFTGFYTKASAGYIKEDGGEYYITPAKKINNVQYFRIENDTIKKLENNCLKEFTRHKIWFKPTKPEDHQHSKRKLYYAKVEEIMLDDGKTKKREGWERGWLIISGSMKKKHMQWIIPDEDLESTSIELSGEDIELYKNEAITDKINKNKFSVIPQDKNESIPCFYIQYEDKSGQKHYFFGHTGMFRIPYKYSIGDYIPLHGDGRPDMVESVFGYTEGKKAHKGRVLFTDARLADKQNVVSRHHVSVLGSPKPSSYQLYLNQDTHDIGKLKNYNSKPFDETVIRGYKLYWHKNYVKDVENKTGKKDVETEFDAISAGISFEFKVYFENLSNEELGMLLWVLKLPDGCKYKLGLGKPLGCGSVDIKPVLYLYNIKEKYSTLSLTSWIQKQDDGKIDELKKDFEDCMNKRIGKNIFGERRRILLRMLKFPGPKETDYMELEQFKSREILPGPTGLK</sequence>
<comment type="caution">
    <text evidence="3">The sequence shown here is derived from an EMBL/GenBank/DDBJ whole genome shotgun (WGS) entry which is preliminary data.</text>
</comment>
<evidence type="ECO:0000256" key="1">
    <source>
        <dbReference type="ARBA" id="ARBA00023118"/>
    </source>
</evidence>
<proteinExistence type="predicted"/>
<dbReference type="InterPro" id="IPR005537">
    <property type="entry name" value="RAMP_III_fam"/>
</dbReference>